<dbReference type="PANTHER" id="PTHR11556:SF35">
    <property type="entry name" value="SEDOHEPTULOSE-1,7-BISPHOSPHATASE, CHLOROPLASTIC"/>
    <property type="match status" value="1"/>
</dbReference>
<dbReference type="Proteomes" id="UP000075243">
    <property type="component" value="Unassembled WGS sequence"/>
</dbReference>
<dbReference type="GO" id="GO:0006094">
    <property type="term" value="P:gluconeogenesis"/>
    <property type="evidence" value="ECO:0007669"/>
    <property type="project" value="TreeGrafter"/>
</dbReference>
<dbReference type="GO" id="GO:0005986">
    <property type="term" value="P:sucrose biosynthetic process"/>
    <property type="evidence" value="ECO:0007669"/>
    <property type="project" value="TreeGrafter"/>
</dbReference>
<proteinExistence type="predicted"/>
<feature type="domain" description="Fructose-1-6-bisphosphatase class 1 C-terminal" evidence="2">
    <location>
        <begin position="82"/>
        <end position="164"/>
    </location>
</feature>
<evidence type="ECO:0000259" key="2">
    <source>
        <dbReference type="Pfam" id="PF18913"/>
    </source>
</evidence>
<comment type="pathway">
    <text evidence="1">Carbohydrate biosynthesis.</text>
</comment>
<dbReference type="InterPro" id="IPR044015">
    <property type="entry name" value="FBPase_C_dom"/>
</dbReference>
<dbReference type="Gene3D" id="3.40.190.80">
    <property type="match status" value="1"/>
</dbReference>
<protein>
    <recommendedName>
        <fullName evidence="2">Fructose-1-6-bisphosphatase class 1 C-terminal domain-containing protein</fullName>
    </recommendedName>
</protein>
<organism evidence="3 4">
    <name type="scientific">Cajanus cajan</name>
    <name type="common">Pigeon pea</name>
    <name type="synonym">Cajanus indicus</name>
    <dbReference type="NCBI Taxonomy" id="3821"/>
    <lineage>
        <taxon>Eukaryota</taxon>
        <taxon>Viridiplantae</taxon>
        <taxon>Streptophyta</taxon>
        <taxon>Embryophyta</taxon>
        <taxon>Tracheophyta</taxon>
        <taxon>Spermatophyta</taxon>
        <taxon>Magnoliopsida</taxon>
        <taxon>eudicotyledons</taxon>
        <taxon>Gunneridae</taxon>
        <taxon>Pentapetalae</taxon>
        <taxon>rosids</taxon>
        <taxon>fabids</taxon>
        <taxon>Fabales</taxon>
        <taxon>Fabaceae</taxon>
        <taxon>Papilionoideae</taxon>
        <taxon>50 kb inversion clade</taxon>
        <taxon>NPAAA clade</taxon>
        <taxon>indigoferoid/millettioid clade</taxon>
        <taxon>Phaseoleae</taxon>
        <taxon>Cajanus</taxon>
    </lineage>
</organism>
<dbReference type="Pfam" id="PF18913">
    <property type="entry name" value="FBPase_C"/>
    <property type="match status" value="1"/>
</dbReference>
<dbReference type="AlphaFoldDB" id="A0A151QXF7"/>
<dbReference type="PANTHER" id="PTHR11556">
    <property type="entry name" value="FRUCTOSE-1,6-BISPHOSPHATASE-RELATED"/>
    <property type="match status" value="1"/>
</dbReference>
<dbReference type="SUPFAM" id="SSF56655">
    <property type="entry name" value="Carbohydrate phosphatase"/>
    <property type="match status" value="1"/>
</dbReference>
<dbReference type="EMBL" id="KQ484457">
    <property type="protein sequence ID" value="KYP35027.1"/>
    <property type="molecule type" value="Genomic_DNA"/>
</dbReference>
<feature type="non-terminal residue" evidence="3">
    <location>
        <position position="1"/>
    </location>
</feature>
<evidence type="ECO:0000256" key="1">
    <source>
        <dbReference type="ARBA" id="ARBA00024331"/>
    </source>
</evidence>
<dbReference type="InterPro" id="IPR000146">
    <property type="entry name" value="FBPase_class-1"/>
</dbReference>
<keyword evidence="4" id="KW-1185">Reference proteome</keyword>
<dbReference type="Gramene" id="C.cajan_40584.t">
    <property type="protein sequence ID" value="C.cajan_40584.t"/>
    <property type="gene ID" value="C.cajan_40584"/>
</dbReference>
<dbReference type="STRING" id="3821.A0A151QXF7"/>
<gene>
    <name evidence="3" type="ORF">KK1_043954</name>
</gene>
<dbReference type="GO" id="GO:0042132">
    <property type="term" value="F:fructose 1,6-bisphosphate 1-phosphatase activity"/>
    <property type="evidence" value="ECO:0007669"/>
    <property type="project" value="TreeGrafter"/>
</dbReference>
<dbReference type="GO" id="GO:0006002">
    <property type="term" value="P:fructose 6-phosphate metabolic process"/>
    <property type="evidence" value="ECO:0007669"/>
    <property type="project" value="TreeGrafter"/>
</dbReference>
<dbReference type="GO" id="GO:0030388">
    <property type="term" value="P:fructose 1,6-bisphosphate metabolic process"/>
    <property type="evidence" value="ECO:0007669"/>
    <property type="project" value="TreeGrafter"/>
</dbReference>
<reference evidence="3" key="1">
    <citation type="journal article" date="2012" name="Nat. Biotechnol.">
        <title>Draft genome sequence of pigeonpea (Cajanus cajan), an orphan legume crop of resource-poor farmers.</title>
        <authorList>
            <person name="Varshney R.K."/>
            <person name="Chen W."/>
            <person name="Li Y."/>
            <person name="Bharti A.K."/>
            <person name="Saxena R.K."/>
            <person name="Schlueter J.A."/>
            <person name="Donoghue M.T."/>
            <person name="Azam S."/>
            <person name="Fan G."/>
            <person name="Whaley A.M."/>
            <person name="Farmer A.D."/>
            <person name="Sheridan J."/>
            <person name="Iwata A."/>
            <person name="Tuteja R."/>
            <person name="Penmetsa R.V."/>
            <person name="Wu W."/>
            <person name="Upadhyaya H.D."/>
            <person name="Yang S.P."/>
            <person name="Shah T."/>
            <person name="Saxena K.B."/>
            <person name="Michael T."/>
            <person name="McCombie W.R."/>
            <person name="Yang B."/>
            <person name="Zhang G."/>
            <person name="Yang H."/>
            <person name="Wang J."/>
            <person name="Spillane C."/>
            <person name="Cook D.R."/>
            <person name="May G.D."/>
            <person name="Xu X."/>
            <person name="Jackson S.A."/>
        </authorList>
    </citation>
    <scope>NUCLEOTIDE SEQUENCE [LARGE SCALE GENOMIC DNA]</scope>
</reference>
<evidence type="ECO:0000313" key="3">
    <source>
        <dbReference type="EMBL" id="KYP35027.1"/>
    </source>
</evidence>
<evidence type="ECO:0000313" key="4">
    <source>
        <dbReference type="Proteomes" id="UP000075243"/>
    </source>
</evidence>
<accession>A0A151QXF7</accession>
<name>A0A151QXF7_CAJCA</name>
<dbReference type="GO" id="GO:0006000">
    <property type="term" value="P:fructose metabolic process"/>
    <property type="evidence" value="ECO:0007669"/>
    <property type="project" value="TreeGrafter"/>
</dbReference>
<dbReference type="GO" id="GO:0005737">
    <property type="term" value="C:cytoplasm"/>
    <property type="evidence" value="ECO:0007669"/>
    <property type="project" value="TreeGrafter"/>
</dbReference>
<sequence>AIKVTSPMLRAYALNYSHLSKYACSKEIHELGILGPTTMCVLALKDFLGTHEFLLLDEDVRETIENWRRKIALSLINYYVNENYTLRYIIVKEKRIFTNVASASTKAKLRLLFEVALLGSLIEKVGSYNNDGHQSVLDKVINNIDERTQVVYESKNEIIVFEETLYDKSTQQWFSYWSDYLNYMSSILIM</sequence>